<evidence type="ECO:0000313" key="4">
    <source>
        <dbReference type="Proteomes" id="UP000306791"/>
    </source>
</evidence>
<evidence type="ECO:0000313" key="3">
    <source>
        <dbReference type="EMBL" id="TLM79967.1"/>
    </source>
</evidence>
<dbReference type="Pfam" id="PF10135">
    <property type="entry name" value="Rod-binding"/>
    <property type="match status" value="1"/>
</dbReference>
<dbReference type="InterPro" id="IPR019301">
    <property type="entry name" value="Flagellar_prot_FlgJ_N"/>
</dbReference>
<accession>A0ABY2UMX5</accession>
<proteinExistence type="predicted"/>
<reference evidence="3 4" key="1">
    <citation type="submission" date="2019-05" db="EMBL/GenBank/DDBJ databases">
        <title>Microbulbifer harenosus sp. nov., an alginate-degrading bacterium isolated from coastal sand.</title>
        <authorList>
            <person name="Huang H."/>
            <person name="Mo K."/>
            <person name="Bao S."/>
        </authorList>
    </citation>
    <scope>NUCLEOTIDE SEQUENCE [LARGE SCALE GENOMIC DNA]</scope>
    <source>
        <strain evidence="3 4">HB161719</strain>
    </source>
</reference>
<sequence>MRPIDTSATFALDLQGMNRVHNSGDSKQQLQSAAEQFEALLLHQLVKSMRDAVPQSDLMNSSATRFYESLFDQQLSTHLTGRGLGLAQQLVDQLSAELPRAHTENRSE</sequence>
<dbReference type="EMBL" id="VANI01000001">
    <property type="protein sequence ID" value="TLM79967.1"/>
    <property type="molecule type" value="Genomic_DNA"/>
</dbReference>
<comment type="caution">
    <text evidence="3">The sequence shown here is derived from an EMBL/GenBank/DDBJ whole genome shotgun (WGS) entry which is preliminary data.</text>
</comment>
<feature type="domain" description="Flagellar protein FlgJ N-terminal" evidence="2">
    <location>
        <begin position="47"/>
        <end position="93"/>
    </location>
</feature>
<name>A0ABY2UMX5_9GAMM</name>
<keyword evidence="1" id="KW-1005">Bacterial flagellum biogenesis</keyword>
<keyword evidence="4" id="KW-1185">Reference proteome</keyword>
<evidence type="ECO:0000259" key="2">
    <source>
        <dbReference type="Pfam" id="PF10135"/>
    </source>
</evidence>
<gene>
    <name evidence="3" type="ORF">FDY93_00905</name>
</gene>
<organism evidence="3 4">
    <name type="scientific">Microbulbifer harenosus</name>
    <dbReference type="NCBI Taxonomy" id="2576840"/>
    <lineage>
        <taxon>Bacteria</taxon>
        <taxon>Pseudomonadati</taxon>
        <taxon>Pseudomonadota</taxon>
        <taxon>Gammaproteobacteria</taxon>
        <taxon>Cellvibrionales</taxon>
        <taxon>Microbulbiferaceae</taxon>
        <taxon>Microbulbifer</taxon>
    </lineage>
</organism>
<dbReference type="Proteomes" id="UP000306791">
    <property type="component" value="Unassembled WGS sequence"/>
</dbReference>
<protein>
    <recommendedName>
        <fullName evidence="2">Flagellar protein FlgJ N-terminal domain-containing protein</fullName>
    </recommendedName>
</protein>
<evidence type="ECO:0000256" key="1">
    <source>
        <dbReference type="ARBA" id="ARBA00022795"/>
    </source>
</evidence>
<dbReference type="RefSeq" id="WP_138233852.1">
    <property type="nucleotide sequence ID" value="NZ_CP185860.1"/>
</dbReference>